<organism evidence="3 4">
    <name type="scientific">Companilactobacillus heilongjiangensis</name>
    <dbReference type="NCBI Taxonomy" id="1074467"/>
    <lineage>
        <taxon>Bacteria</taxon>
        <taxon>Bacillati</taxon>
        <taxon>Bacillota</taxon>
        <taxon>Bacilli</taxon>
        <taxon>Lactobacillales</taxon>
        <taxon>Lactobacillaceae</taxon>
        <taxon>Companilactobacillus</taxon>
    </lineage>
</organism>
<proteinExistence type="predicted"/>
<dbReference type="AlphaFoldDB" id="A0A0K2LA68"/>
<accession>A0A0K2LA68</accession>
<evidence type="ECO:0000313" key="4">
    <source>
        <dbReference type="Proteomes" id="UP000061546"/>
    </source>
</evidence>
<evidence type="ECO:0000259" key="2">
    <source>
        <dbReference type="Pfam" id="PF08241"/>
    </source>
</evidence>
<protein>
    <submittedName>
        <fullName evidence="3">Methyltransferase</fullName>
    </submittedName>
</protein>
<dbReference type="Gene3D" id="3.40.50.150">
    <property type="entry name" value="Vaccinia Virus protein VP39"/>
    <property type="match status" value="1"/>
</dbReference>
<name>A0A0K2LA68_9LACO</name>
<evidence type="ECO:0000313" key="3">
    <source>
        <dbReference type="EMBL" id="ALB28078.1"/>
    </source>
</evidence>
<dbReference type="GO" id="GO:0032259">
    <property type="term" value="P:methylation"/>
    <property type="evidence" value="ECO:0007669"/>
    <property type="project" value="UniProtKB-KW"/>
</dbReference>
<keyword evidence="1 3" id="KW-0808">Transferase</keyword>
<dbReference type="Proteomes" id="UP000061546">
    <property type="component" value="Chromosome"/>
</dbReference>
<feature type="domain" description="Methyltransferase type 11" evidence="2">
    <location>
        <begin position="65"/>
        <end position="159"/>
    </location>
</feature>
<gene>
    <name evidence="3" type="ORF">JP39_01055</name>
</gene>
<dbReference type="SUPFAM" id="SSF53335">
    <property type="entry name" value="S-adenosyl-L-methionine-dependent methyltransferases"/>
    <property type="match status" value="1"/>
</dbReference>
<dbReference type="InterPro" id="IPR013216">
    <property type="entry name" value="Methyltransf_11"/>
</dbReference>
<dbReference type="KEGG" id="lhi:JP39_01055"/>
<dbReference type="PANTHER" id="PTHR44068:SF11">
    <property type="entry name" value="GERANYL DIPHOSPHATE 2-C-METHYLTRANSFERASE"/>
    <property type="match status" value="1"/>
</dbReference>
<dbReference type="InterPro" id="IPR050447">
    <property type="entry name" value="Erg6_SMT_methyltransf"/>
</dbReference>
<dbReference type="CDD" id="cd02440">
    <property type="entry name" value="AdoMet_MTases"/>
    <property type="match status" value="1"/>
</dbReference>
<dbReference type="OrthoDB" id="9772751at2"/>
<evidence type="ECO:0000256" key="1">
    <source>
        <dbReference type="ARBA" id="ARBA00022679"/>
    </source>
</evidence>
<dbReference type="Pfam" id="PF08241">
    <property type="entry name" value="Methyltransf_11"/>
    <property type="match status" value="1"/>
</dbReference>
<keyword evidence="3" id="KW-0489">Methyltransferase</keyword>
<dbReference type="EMBL" id="CP012559">
    <property type="protein sequence ID" value="ALB28078.1"/>
    <property type="molecule type" value="Genomic_DNA"/>
</dbReference>
<dbReference type="InterPro" id="IPR029063">
    <property type="entry name" value="SAM-dependent_MTases_sf"/>
</dbReference>
<dbReference type="GO" id="GO:0008757">
    <property type="term" value="F:S-adenosylmethionine-dependent methyltransferase activity"/>
    <property type="evidence" value="ECO:0007669"/>
    <property type="project" value="InterPro"/>
</dbReference>
<dbReference type="PANTHER" id="PTHR44068">
    <property type="entry name" value="ZGC:194242"/>
    <property type="match status" value="1"/>
</dbReference>
<keyword evidence="4" id="KW-1185">Reference proteome</keyword>
<sequence length="251" mass="28521">MKDYTDYNAKIVDSWVEEGWEWGKPVSHEEYVAATKGDFKLVLTPNIAIPDDWYPNPIKGKKILGLASGGGQQMPILTALGGICTVFDYSQKQLDAEKLVAEREGYDIDIVRGDMTKPLPFVDNGFDMIIQPVANCYIEDVQPVWNECYRILKPGGRMITGLDNGINYIFDKAETKLFQKLPYNPLKDPSVNKEFPIEEEGVQFSHTLNEQLRGQIKAGFQIVDLYEDTNSEGRLHDFNVPTFWASYVVKR</sequence>
<reference evidence="3 4" key="1">
    <citation type="submission" date="2015-08" db="EMBL/GenBank/DDBJ databases">
        <title>Genomic sequence of Lactobacillus heilongjiangensis DSM 28069, isolated from Chinese traditional pickle.</title>
        <authorList>
            <person name="Jiang X."/>
            <person name="Zheng B."/>
            <person name="Cheng H."/>
        </authorList>
    </citation>
    <scope>NUCLEOTIDE SEQUENCE [LARGE SCALE GENOMIC DNA]</scope>
    <source>
        <strain evidence="3 4">DSM 28069</strain>
    </source>
</reference>
<dbReference type="RefSeq" id="WP_041501658.1">
    <property type="nucleotide sequence ID" value="NZ_BJDV01000009.1"/>
</dbReference>